<gene>
    <name evidence="1" type="ORF">FJA49_11325</name>
</gene>
<evidence type="ECO:0000313" key="1">
    <source>
        <dbReference type="EMBL" id="TPD66871.1"/>
    </source>
</evidence>
<evidence type="ECO:0000313" key="2">
    <source>
        <dbReference type="Proteomes" id="UP000319175"/>
    </source>
</evidence>
<dbReference type="Proteomes" id="UP000319175">
    <property type="component" value="Unassembled WGS sequence"/>
</dbReference>
<sequence length="190" mass="21781">MSISLTTTLSYSQTKKKKHTDGSEKLDCVRKTKINLQQRLANYPYNQTSQIKLIAYQNKGEAGVGEEIQKYLNASVGKKAAAIESQFDEIKSLNFDQIEKLTDIIYNYGYKANPDFLSAVKCYMPRNAILFYDNTNHLIAFIELCFECRNYRTNDSKITLGDDCTQKLSMIKDLFNQNGIKYGVTETEFQ</sequence>
<accession>A0A501Q4M1</accession>
<dbReference type="EMBL" id="VFJE01000055">
    <property type="protein sequence ID" value="TPD66871.1"/>
    <property type="molecule type" value="Genomic_DNA"/>
</dbReference>
<dbReference type="AlphaFoldDB" id="A0A501Q4M1"/>
<dbReference type="OrthoDB" id="656959at2"/>
<protein>
    <submittedName>
        <fullName evidence="1">Uncharacterized protein</fullName>
    </submittedName>
</protein>
<name>A0A501Q4M1_9FLAO</name>
<organism evidence="1 2">
    <name type="scientific">Flavobacterium microcysteis</name>
    <dbReference type="NCBI Taxonomy" id="2596891"/>
    <lineage>
        <taxon>Bacteria</taxon>
        <taxon>Pseudomonadati</taxon>
        <taxon>Bacteroidota</taxon>
        <taxon>Flavobacteriia</taxon>
        <taxon>Flavobacteriales</taxon>
        <taxon>Flavobacteriaceae</taxon>
        <taxon>Flavobacterium</taxon>
    </lineage>
</organism>
<reference evidence="1 2" key="2">
    <citation type="submission" date="2019-06" db="EMBL/GenBank/DDBJ databases">
        <authorList>
            <person name="Seo Y."/>
        </authorList>
    </citation>
    <scope>NUCLEOTIDE SEQUENCE [LARGE SCALE GENOMIC DNA]</scope>
    <source>
        <strain evidence="1 2">MaA-Y11</strain>
    </source>
</reference>
<dbReference type="RefSeq" id="WP_140001031.1">
    <property type="nucleotide sequence ID" value="NZ_VFJE01000055.1"/>
</dbReference>
<keyword evidence="2" id="KW-1185">Reference proteome</keyword>
<comment type="caution">
    <text evidence="1">The sequence shown here is derived from an EMBL/GenBank/DDBJ whole genome shotgun (WGS) entry which is preliminary data.</text>
</comment>
<proteinExistence type="predicted"/>
<reference evidence="1 2" key="1">
    <citation type="submission" date="2019-06" db="EMBL/GenBank/DDBJ databases">
        <title>Flavobacterium sp. MaA-Y11 from geoumgang.</title>
        <authorList>
            <person name="Jeong S."/>
        </authorList>
    </citation>
    <scope>NUCLEOTIDE SEQUENCE [LARGE SCALE GENOMIC DNA]</scope>
    <source>
        <strain evidence="1 2">MaA-Y11</strain>
    </source>
</reference>